<dbReference type="InterPro" id="IPR001633">
    <property type="entry name" value="EAL_dom"/>
</dbReference>
<dbReference type="Proteomes" id="UP000279372">
    <property type="component" value="Unassembled WGS sequence"/>
</dbReference>
<comment type="caution">
    <text evidence="4">The sequence shown here is derived from an EMBL/GenBank/DDBJ whole genome shotgun (WGS) entry which is preliminary data.</text>
</comment>
<protein>
    <submittedName>
        <fullName evidence="4">EAL:response regulator receiver</fullName>
    </submittedName>
</protein>
<dbReference type="SUPFAM" id="SSF141868">
    <property type="entry name" value="EAL domain-like"/>
    <property type="match status" value="1"/>
</dbReference>
<dbReference type="SMART" id="SM00448">
    <property type="entry name" value="REC"/>
    <property type="match status" value="1"/>
</dbReference>
<organism evidence="4 5">
    <name type="scientific">Pseudomonas syringae pv. philadelphi</name>
    <dbReference type="NCBI Taxonomy" id="251706"/>
    <lineage>
        <taxon>Bacteria</taxon>
        <taxon>Pseudomonadati</taxon>
        <taxon>Pseudomonadota</taxon>
        <taxon>Gammaproteobacteria</taxon>
        <taxon>Pseudomonadales</taxon>
        <taxon>Pseudomonadaceae</taxon>
        <taxon>Pseudomonas</taxon>
    </lineage>
</organism>
<dbReference type="InterPro" id="IPR001789">
    <property type="entry name" value="Sig_transdc_resp-reg_receiver"/>
</dbReference>
<dbReference type="Gene3D" id="3.20.20.450">
    <property type="entry name" value="EAL domain"/>
    <property type="match status" value="1"/>
</dbReference>
<evidence type="ECO:0000313" key="4">
    <source>
        <dbReference type="EMBL" id="RMO79432.1"/>
    </source>
</evidence>
<dbReference type="EMBL" id="RBQB01000363">
    <property type="protein sequence ID" value="RMO79432.1"/>
    <property type="molecule type" value="Genomic_DNA"/>
</dbReference>
<dbReference type="RefSeq" id="WP_183132220.1">
    <property type="nucleotide sequence ID" value="NZ_RBQB01000363.1"/>
</dbReference>
<dbReference type="InterPro" id="IPR035919">
    <property type="entry name" value="EAL_sf"/>
</dbReference>
<dbReference type="AlphaFoldDB" id="A0A3M3YAF7"/>
<dbReference type="Gene3D" id="3.40.50.2300">
    <property type="match status" value="1"/>
</dbReference>
<dbReference type="GO" id="GO:0000160">
    <property type="term" value="P:phosphorelay signal transduction system"/>
    <property type="evidence" value="ECO:0007669"/>
    <property type="project" value="InterPro"/>
</dbReference>
<proteinExistence type="predicted"/>
<evidence type="ECO:0000259" key="2">
    <source>
        <dbReference type="PROSITE" id="PS50110"/>
    </source>
</evidence>
<evidence type="ECO:0000313" key="5">
    <source>
        <dbReference type="Proteomes" id="UP000279372"/>
    </source>
</evidence>
<evidence type="ECO:0000256" key="1">
    <source>
        <dbReference type="PROSITE-ProRule" id="PRU00169"/>
    </source>
</evidence>
<accession>A0A3M3YAF7</accession>
<dbReference type="SMART" id="SM00052">
    <property type="entry name" value="EAL"/>
    <property type="match status" value="1"/>
</dbReference>
<feature type="modified residue" description="4-aspartylphosphate" evidence="1">
    <location>
        <position position="58"/>
    </location>
</feature>
<dbReference type="CDD" id="cd01948">
    <property type="entry name" value="EAL"/>
    <property type="match status" value="1"/>
</dbReference>
<dbReference type="Pfam" id="PF00563">
    <property type="entry name" value="EAL"/>
    <property type="match status" value="1"/>
</dbReference>
<dbReference type="SUPFAM" id="SSF52172">
    <property type="entry name" value="CheY-like"/>
    <property type="match status" value="1"/>
</dbReference>
<dbReference type="InterPro" id="IPR050706">
    <property type="entry name" value="Cyclic-di-GMP_PDE-like"/>
</dbReference>
<name>A0A3M3YAF7_9PSED</name>
<feature type="domain" description="Response regulatory" evidence="2">
    <location>
        <begin position="7"/>
        <end position="128"/>
    </location>
</feature>
<dbReference type="Pfam" id="PF00072">
    <property type="entry name" value="Response_reg"/>
    <property type="match status" value="1"/>
</dbReference>
<feature type="domain" description="EAL" evidence="3">
    <location>
        <begin position="154"/>
        <end position="407"/>
    </location>
</feature>
<keyword evidence="1" id="KW-0597">Phosphoprotein</keyword>
<dbReference type="PROSITE" id="PS50883">
    <property type="entry name" value="EAL"/>
    <property type="match status" value="1"/>
</dbReference>
<dbReference type="PROSITE" id="PS50110">
    <property type="entry name" value="RESPONSE_REGULATORY"/>
    <property type="match status" value="1"/>
</dbReference>
<gene>
    <name evidence="4" type="ORF">ALQ33_02849</name>
</gene>
<evidence type="ECO:0000259" key="3">
    <source>
        <dbReference type="PROSITE" id="PS50883"/>
    </source>
</evidence>
<dbReference type="InterPro" id="IPR011006">
    <property type="entry name" value="CheY-like_superfamily"/>
</dbReference>
<dbReference type="PANTHER" id="PTHR33121:SF70">
    <property type="entry name" value="SIGNALING PROTEIN YKOW"/>
    <property type="match status" value="1"/>
</dbReference>
<sequence>MTVHSLKVLILEDHPFQLMALHQMLNANQVFDVLAAESVAVAKQSLESRGPVDIAICDLQMDGPDGLEMIRFLAENAQAKALIILSSSDTCVLEGVAQLALARGLHVLGYLQKPASAAALCELLEIYTPGESDLALQSSGHHLFSALSASELFHPTGSRPADIASVAVQWVAHFQPKVSLRGKVLGVEALVRWQHPLHGLLAPGRFIATIEAQGLTVPLTWRVLDQALQLSAQVLREQGEALSVAVNIDPQVLQQADFFEQITQALARHGVPAHALTLEVLEQDAARPETWQLEGLLRLCMQGCKLSIDDFGMGASNVDRLLQLPFSELKIPTEFVRGMAEDARKSAVVAGAMLMAQRLSMSVVVEGVETADDFRCLLALGDPAIQGYFIARPMAAAELLHWIAERDDSCLQDVLAEARAQDRWFPENQ</sequence>
<reference evidence="4 5" key="1">
    <citation type="submission" date="2018-08" db="EMBL/GenBank/DDBJ databases">
        <title>Recombination of ecologically and evolutionarily significant loci maintains genetic cohesion in the Pseudomonas syringae species complex.</title>
        <authorList>
            <person name="Dillon M."/>
            <person name="Thakur S."/>
            <person name="Almeida R.N.D."/>
            <person name="Weir B.S."/>
            <person name="Guttman D.S."/>
        </authorList>
    </citation>
    <scope>NUCLEOTIDE SEQUENCE [LARGE SCALE GENOMIC DNA]</scope>
    <source>
        <strain evidence="4 5">ICMP 8902</strain>
    </source>
</reference>
<dbReference type="PANTHER" id="PTHR33121">
    <property type="entry name" value="CYCLIC DI-GMP PHOSPHODIESTERASE PDEF"/>
    <property type="match status" value="1"/>
</dbReference>
<dbReference type="GO" id="GO:0071111">
    <property type="term" value="F:cyclic-guanylate-specific phosphodiesterase activity"/>
    <property type="evidence" value="ECO:0007669"/>
    <property type="project" value="InterPro"/>
</dbReference>